<keyword evidence="3" id="KW-1185">Reference proteome</keyword>
<evidence type="ECO:0000313" key="3">
    <source>
        <dbReference type="Proteomes" id="UP001610104"/>
    </source>
</evidence>
<dbReference type="EMBL" id="JBAWKC010000001">
    <property type="protein sequence ID" value="MFH6767101.1"/>
    <property type="molecule type" value="Genomic_DNA"/>
</dbReference>
<organism evidence="2 3">
    <name type="scientific">Gaetbulibacter aquiaggeris</name>
    <dbReference type="NCBI Taxonomy" id="1735373"/>
    <lineage>
        <taxon>Bacteria</taxon>
        <taxon>Pseudomonadati</taxon>
        <taxon>Bacteroidota</taxon>
        <taxon>Flavobacteriia</taxon>
        <taxon>Flavobacteriales</taxon>
        <taxon>Flavobacteriaceae</taxon>
        <taxon>Gaetbulibacter</taxon>
    </lineage>
</organism>
<feature type="transmembrane region" description="Helical" evidence="1">
    <location>
        <begin position="31"/>
        <end position="48"/>
    </location>
</feature>
<name>A0ABW7MJV0_9FLAO</name>
<accession>A0ABW7MJV0</accession>
<sequence>MQFSKSTFLPILGLVVLIFFVGMAYLNNHIFLDKLVLCSFILGLVFFTKMRGESNETKSNSDSTN</sequence>
<keyword evidence="1" id="KW-0472">Membrane</keyword>
<keyword evidence="1" id="KW-0812">Transmembrane</keyword>
<evidence type="ECO:0000313" key="2">
    <source>
        <dbReference type="EMBL" id="MFH6767101.1"/>
    </source>
</evidence>
<dbReference type="Proteomes" id="UP001610104">
    <property type="component" value="Unassembled WGS sequence"/>
</dbReference>
<comment type="caution">
    <text evidence="2">The sequence shown here is derived from an EMBL/GenBank/DDBJ whole genome shotgun (WGS) entry which is preliminary data.</text>
</comment>
<reference evidence="2 3" key="1">
    <citation type="submission" date="2024-02" db="EMBL/GenBank/DDBJ databases">
        <title>A Gaetbulibacter species isolated from tidal flats and genomic insights of their niches.</title>
        <authorList>
            <person name="Ye Y."/>
        </authorList>
    </citation>
    <scope>NUCLEOTIDE SEQUENCE [LARGE SCALE GENOMIC DNA]</scope>
    <source>
        <strain evidence="2 3">KEM-8</strain>
    </source>
</reference>
<evidence type="ECO:0000256" key="1">
    <source>
        <dbReference type="SAM" id="Phobius"/>
    </source>
</evidence>
<keyword evidence="1" id="KW-1133">Transmembrane helix</keyword>
<protein>
    <submittedName>
        <fullName evidence="2">Uncharacterized protein</fullName>
    </submittedName>
</protein>
<proteinExistence type="predicted"/>
<gene>
    <name evidence="2" type="ORF">V8G56_00015</name>
</gene>
<dbReference type="RefSeq" id="WP_395436379.1">
    <property type="nucleotide sequence ID" value="NZ_JBAWKC010000001.1"/>
</dbReference>
<feature type="transmembrane region" description="Helical" evidence="1">
    <location>
        <begin position="7"/>
        <end position="25"/>
    </location>
</feature>